<evidence type="ECO:0000313" key="1">
    <source>
        <dbReference type="EMBL" id="MXP26691.1"/>
    </source>
</evidence>
<reference evidence="1 2" key="1">
    <citation type="submission" date="2019-12" db="EMBL/GenBank/DDBJ databases">
        <title>Genomic-based taxomic classification of the family Erythrobacteraceae.</title>
        <authorList>
            <person name="Xu L."/>
        </authorList>
    </citation>
    <scope>NUCLEOTIDE SEQUENCE [LARGE SCALE GENOMIC DNA]</scope>
    <source>
        <strain evidence="1 2">DSM 18604</strain>
    </source>
</reference>
<dbReference type="EMBL" id="WTYQ01000004">
    <property type="protein sequence ID" value="MXP26691.1"/>
    <property type="molecule type" value="Genomic_DNA"/>
</dbReference>
<dbReference type="Proteomes" id="UP000460561">
    <property type="component" value="Unassembled WGS sequence"/>
</dbReference>
<organism evidence="1 2">
    <name type="scientific">Altericroceibacterium indicum</name>
    <dbReference type="NCBI Taxonomy" id="374177"/>
    <lineage>
        <taxon>Bacteria</taxon>
        <taxon>Pseudomonadati</taxon>
        <taxon>Pseudomonadota</taxon>
        <taxon>Alphaproteobacteria</taxon>
        <taxon>Sphingomonadales</taxon>
        <taxon>Erythrobacteraceae</taxon>
        <taxon>Altericroceibacterium</taxon>
    </lineage>
</organism>
<dbReference type="AlphaFoldDB" id="A0A845ACH0"/>
<keyword evidence="2" id="KW-1185">Reference proteome</keyword>
<gene>
    <name evidence="1" type="ORF">GRI39_11655</name>
</gene>
<dbReference type="RefSeq" id="WP_160739895.1">
    <property type="nucleotide sequence ID" value="NZ_WTYQ01000004.1"/>
</dbReference>
<evidence type="ECO:0000313" key="2">
    <source>
        <dbReference type="Proteomes" id="UP000460561"/>
    </source>
</evidence>
<protein>
    <recommendedName>
        <fullName evidence="3">LysR substrate-binding domain-containing protein</fullName>
    </recommendedName>
</protein>
<name>A0A845ACH0_9SPHN</name>
<comment type="caution">
    <text evidence="1">The sequence shown here is derived from an EMBL/GenBank/DDBJ whole genome shotgun (WGS) entry which is preliminary data.</text>
</comment>
<accession>A0A845ACH0</accession>
<proteinExistence type="predicted"/>
<sequence>MQEAGWPKAASFTTVETASEIFSLLERDANTFAFLRGGAQERKGLTFSYLKESNASIFAPKEVGQKIRLSLLKEDEIPFITPQSNLEVNGFSIKALQETENDAPLIILTPVFIDQLIDESIRRQAKIFIFDDHVAEAVPEGRLEVIKPKAKAYWLILASRSDAEPELRDMLVNAFKAVI</sequence>
<dbReference type="OrthoDB" id="9791253at2"/>
<evidence type="ECO:0008006" key="3">
    <source>
        <dbReference type="Google" id="ProtNLM"/>
    </source>
</evidence>